<sequence>MTFLKPNGIISFDQFEGEDLFIAQREGAANCMTTFKLKPNNKFKERSVCFGVSETRGSYKILNDTIFFSESAPRGDEEYYKFAILQKSKFRDEIALFRYRNRSDTIGHELWIMKNDL</sequence>
<proteinExistence type="predicted"/>
<accession>A0ABT8LDD4</accession>
<name>A0ABT8LDD4_9BACT</name>
<keyword evidence="2" id="KW-1185">Reference proteome</keyword>
<dbReference type="Proteomes" id="UP001172083">
    <property type="component" value="Unassembled WGS sequence"/>
</dbReference>
<dbReference type="EMBL" id="JAUJEB010000007">
    <property type="protein sequence ID" value="MDN5215787.1"/>
    <property type="molecule type" value="Genomic_DNA"/>
</dbReference>
<dbReference type="RefSeq" id="WP_346761124.1">
    <property type="nucleotide sequence ID" value="NZ_JAUJEB010000007.1"/>
</dbReference>
<organism evidence="1 2">
    <name type="scientific">Agaribacillus aureus</name>
    <dbReference type="NCBI Taxonomy" id="3051825"/>
    <lineage>
        <taxon>Bacteria</taxon>
        <taxon>Pseudomonadati</taxon>
        <taxon>Bacteroidota</taxon>
        <taxon>Cytophagia</taxon>
        <taxon>Cytophagales</taxon>
        <taxon>Splendidivirgaceae</taxon>
        <taxon>Agaribacillus</taxon>
    </lineage>
</organism>
<evidence type="ECO:0000313" key="1">
    <source>
        <dbReference type="EMBL" id="MDN5215787.1"/>
    </source>
</evidence>
<evidence type="ECO:0000313" key="2">
    <source>
        <dbReference type="Proteomes" id="UP001172083"/>
    </source>
</evidence>
<comment type="caution">
    <text evidence="1">The sequence shown here is derived from an EMBL/GenBank/DDBJ whole genome shotgun (WGS) entry which is preliminary data.</text>
</comment>
<gene>
    <name evidence="1" type="ORF">QQ020_27160</name>
</gene>
<reference evidence="1" key="1">
    <citation type="submission" date="2023-06" db="EMBL/GenBank/DDBJ databases">
        <title>Genomic of Agaribacillus aureum.</title>
        <authorList>
            <person name="Wang G."/>
        </authorList>
    </citation>
    <scope>NUCLEOTIDE SEQUENCE</scope>
    <source>
        <strain evidence="1">BMA12</strain>
    </source>
</reference>
<protein>
    <submittedName>
        <fullName evidence="1">Uncharacterized protein</fullName>
    </submittedName>
</protein>